<dbReference type="EMBL" id="MU275138">
    <property type="protein sequence ID" value="KAI0082897.1"/>
    <property type="molecule type" value="Genomic_DNA"/>
</dbReference>
<gene>
    <name evidence="1" type="ORF">BDY19DRAFT_999125</name>
</gene>
<evidence type="ECO:0000313" key="2">
    <source>
        <dbReference type="Proteomes" id="UP001055072"/>
    </source>
</evidence>
<dbReference type="Proteomes" id="UP001055072">
    <property type="component" value="Unassembled WGS sequence"/>
</dbReference>
<organism evidence="1 2">
    <name type="scientific">Irpex rosettiformis</name>
    <dbReference type="NCBI Taxonomy" id="378272"/>
    <lineage>
        <taxon>Eukaryota</taxon>
        <taxon>Fungi</taxon>
        <taxon>Dikarya</taxon>
        <taxon>Basidiomycota</taxon>
        <taxon>Agaricomycotina</taxon>
        <taxon>Agaricomycetes</taxon>
        <taxon>Polyporales</taxon>
        <taxon>Irpicaceae</taxon>
        <taxon>Irpex</taxon>
    </lineage>
</organism>
<comment type="caution">
    <text evidence="1">The sequence shown here is derived from an EMBL/GenBank/DDBJ whole genome shotgun (WGS) entry which is preliminary data.</text>
</comment>
<sequence length="189" mass="22235">MVRNPANPDHFFDNVGLSVNVFHFNCKHSITDTYCRQHCDPRSFPELQNDDGSWYFNSSAAEQVNSWIGKYQSICREMVHEKFEFFLDEMIMRRNKVTLTKLKRDGHMPNYWTKEQLDEASELRIHLSTVEDKMETDEARIRWGVGRVLTSLRTPFSWLSTYTAQGGDWQVHDALKFIQDGTIGSRQYE</sequence>
<accession>A0ACB8TLP6</accession>
<keyword evidence="2" id="KW-1185">Reference proteome</keyword>
<reference evidence="1" key="1">
    <citation type="journal article" date="2021" name="Environ. Microbiol.">
        <title>Gene family expansions and transcriptome signatures uncover fungal adaptations to wood decay.</title>
        <authorList>
            <person name="Hage H."/>
            <person name="Miyauchi S."/>
            <person name="Viragh M."/>
            <person name="Drula E."/>
            <person name="Min B."/>
            <person name="Chaduli D."/>
            <person name="Navarro D."/>
            <person name="Favel A."/>
            <person name="Norest M."/>
            <person name="Lesage-Meessen L."/>
            <person name="Balint B."/>
            <person name="Merenyi Z."/>
            <person name="de Eugenio L."/>
            <person name="Morin E."/>
            <person name="Martinez A.T."/>
            <person name="Baldrian P."/>
            <person name="Stursova M."/>
            <person name="Martinez M.J."/>
            <person name="Novotny C."/>
            <person name="Magnuson J.K."/>
            <person name="Spatafora J.W."/>
            <person name="Maurice S."/>
            <person name="Pangilinan J."/>
            <person name="Andreopoulos W."/>
            <person name="LaButti K."/>
            <person name="Hundley H."/>
            <person name="Na H."/>
            <person name="Kuo A."/>
            <person name="Barry K."/>
            <person name="Lipzen A."/>
            <person name="Henrissat B."/>
            <person name="Riley R."/>
            <person name="Ahrendt S."/>
            <person name="Nagy L.G."/>
            <person name="Grigoriev I.V."/>
            <person name="Martin F."/>
            <person name="Rosso M.N."/>
        </authorList>
    </citation>
    <scope>NUCLEOTIDE SEQUENCE</scope>
    <source>
        <strain evidence="1">CBS 384.51</strain>
    </source>
</reference>
<proteinExistence type="predicted"/>
<name>A0ACB8TLP6_9APHY</name>
<protein>
    <submittedName>
        <fullName evidence="1">Uncharacterized protein</fullName>
    </submittedName>
</protein>
<evidence type="ECO:0000313" key="1">
    <source>
        <dbReference type="EMBL" id="KAI0082897.1"/>
    </source>
</evidence>